<dbReference type="PANTHER" id="PTHR11066:SF34">
    <property type="entry name" value="ACYL-COENZYME A THIOESTERASE 8"/>
    <property type="match status" value="1"/>
</dbReference>
<dbReference type="RefSeq" id="WP_304533995.1">
    <property type="nucleotide sequence ID" value="NZ_JAUQOM010000001.1"/>
</dbReference>
<dbReference type="Gene3D" id="2.40.160.210">
    <property type="entry name" value="Acyl-CoA thioesterase, double hotdog domain"/>
    <property type="match status" value="1"/>
</dbReference>
<keyword evidence="2" id="KW-0378">Hydrolase</keyword>
<feature type="domain" description="Acyl-CoA thioesterase-like C-terminal" evidence="4">
    <location>
        <begin position="158"/>
        <end position="290"/>
    </location>
</feature>
<dbReference type="Pfam" id="PF20789">
    <property type="entry name" value="4HBT_3C"/>
    <property type="match status" value="1"/>
</dbReference>
<evidence type="ECO:0000313" key="5">
    <source>
        <dbReference type="EMBL" id="MDO7833440.1"/>
    </source>
</evidence>
<evidence type="ECO:0000256" key="1">
    <source>
        <dbReference type="ARBA" id="ARBA00006538"/>
    </source>
</evidence>
<dbReference type="InterPro" id="IPR029069">
    <property type="entry name" value="HotDog_dom_sf"/>
</dbReference>
<name>A0ABT8ZI36_9SPHN</name>
<reference evidence="5" key="1">
    <citation type="submission" date="2023-07" db="EMBL/GenBank/DDBJ databases">
        <title>Bacterial whole genome sequence for Sphingobium sp. HBC34.</title>
        <authorList>
            <person name="Le V."/>
            <person name="Ko S.-R."/>
            <person name="Ahn C.-Y."/>
            <person name="Oh H.-M."/>
        </authorList>
    </citation>
    <scope>NUCLEOTIDE SEQUENCE</scope>
    <source>
        <strain evidence="5">HBC34</strain>
    </source>
</reference>
<sequence length="297" mass="33057">MNAEPCRHAASDILGTDATRIMELEQSGPDIFRTCFVEQRAGDHLFGGQIVAQALAAANRTVEGRVCHSMHAYFLRAGVASRPVTLTVERIRDGARFSTRRIVATQNDRAIFDMECSFHAGGAGPQHQVAQLPDVPPPEALPNLVSLETLGEGMAGEVAIARRFPLLELRLVDHERFEQPDPSGRRQIWIRMPTAANSDDPAVHQQLLAYLSDFMFSGVVKLPHPIAFRLPRFAATSLDHAIWFHRAHRCEEWLLYDCDSHHAADGRAMARGLLLDRAGRLVATVMQEALFRALQDR</sequence>
<dbReference type="InterPro" id="IPR003703">
    <property type="entry name" value="Acyl_CoA_thio"/>
</dbReference>
<feature type="domain" description="Acyl-CoA thioesterase-like N-terminal HotDog" evidence="3">
    <location>
        <begin position="42"/>
        <end position="118"/>
    </location>
</feature>
<dbReference type="Proteomes" id="UP001176471">
    <property type="component" value="Unassembled WGS sequence"/>
</dbReference>
<dbReference type="CDD" id="cd03444">
    <property type="entry name" value="Thioesterase_II_repeat1"/>
    <property type="match status" value="1"/>
</dbReference>
<comment type="similarity">
    <text evidence="1">Belongs to the C/M/P thioester hydrolase family.</text>
</comment>
<organism evidence="5 6">
    <name type="scientific">Sphingobium cyanobacteriorum</name>
    <dbReference type="NCBI Taxonomy" id="3063954"/>
    <lineage>
        <taxon>Bacteria</taxon>
        <taxon>Pseudomonadati</taxon>
        <taxon>Pseudomonadota</taxon>
        <taxon>Alphaproteobacteria</taxon>
        <taxon>Sphingomonadales</taxon>
        <taxon>Sphingomonadaceae</taxon>
        <taxon>Sphingobium</taxon>
    </lineage>
</organism>
<dbReference type="Pfam" id="PF13622">
    <property type="entry name" value="4HBT_3"/>
    <property type="match status" value="1"/>
</dbReference>
<keyword evidence="6" id="KW-1185">Reference proteome</keyword>
<dbReference type="InterPro" id="IPR049449">
    <property type="entry name" value="TesB_ACOT8-like_N"/>
</dbReference>
<dbReference type="SUPFAM" id="SSF54637">
    <property type="entry name" value="Thioesterase/thiol ester dehydrase-isomerase"/>
    <property type="match status" value="2"/>
</dbReference>
<dbReference type="CDD" id="cd03445">
    <property type="entry name" value="Thioesterase_II_repeat2"/>
    <property type="match status" value="1"/>
</dbReference>
<accession>A0ABT8ZI36</accession>
<evidence type="ECO:0000259" key="4">
    <source>
        <dbReference type="Pfam" id="PF20789"/>
    </source>
</evidence>
<protein>
    <submittedName>
        <fullName evidence="5">Thioesterase family protein</fullName>
    </submittedName>
</protein>
<dbReference type="InterPro" id="IPR049450">
    <property type="entry name" value="ACOT8-like_C"/>
</dbReference>
<dbReference type="EMBL" id="JAUQOM010000001">
    <property type="protein sequence ID" value="MDO7833440.1"/>
    <property type="molecule type" value="Genomic_DNA"/>
</dbReference>
<comment type="caution">
    <text evidence="5">The sequence shown here is derived from an EMBL/GenBank/DDBJ whole genome shotgun (WGS) entry which is preliminary data.</text>
</comment>
<proteinExistence type="inferred from homology"/>
<dbReference type="PANTHER" id="PTHR11066">
    <property type="entry name" value="ACYL-COA THIOESTERASE"/>
    <property type="match status" value="1"/>
</dbReference>
<evidence type="ECO:0000256" key="2">
    <source>
        <dbReference type="ARBA" id="ARBA00022801"/>
    </source>
</evidence>
<evidence type="ECO:0000313" key="6">
    <source>
        <dbReference type="Proteomes" id="UP001176471"/>
    </source>
</evidence>
<dbReference type="InterPro" id="IPR042171">
    <property type="entry name" value="Acyl-CoA_hotdog"/>
</dbReference>
<evidence type="ECO:0000259" key="3">
    <source>
        <dbReference type="Pfam" id="PF13622"/>
    </source>
</evidence>
<gene>
    <name evidence="5" type="ORF">Q4610_00105</name>
</gene>